<feature type="compositionally biased region" description="Polar residues" evidence="1">
    <location>
        <begin position="212"/>
        <end position="221"/>
    </location>
</feature>
<keyword evidence="3" id="KW-1185">Reference proteome</keyword>
<accession>A0A4Y9YAX6</accession>
<name>A0A4Y9YAX6_9AGAM</name>
<feature type="region of interest" description="Disordered" evidence="1">
    <location>
        <begin position="211"/>
        <end position="233"/>
    </location>
</feature>
<reference evidence="2 3" key="1">
    <citation type="submission" date="2019-02" db="EMBL/GenBank/DDBJ databases">
        <title>Genome sequencing of the rare red list fungi Dentipellis fragilis.</title>
        <authorList>
            <person name="Buettner E."/>
            <person name="Kellner H."/>
        </authorList>
    </citation>
    <scope>NUCLEOTIDE SEQUENCE [LARGE SCALE GENOMIC DNA]</scope>
    <source>
        <strain evidence="2 3">DSM 105465</strain>
    </source>
</reference>
<evidence type="ECO:0000313" key="2">
    <source>
        <dbReference type="EMBL" id="TFY58611.1"/>
    </source>
</evidence>
<gene>
    <name evidence="2" type="ORF">EVG20_g8082</name>
</gene>
<feature type="compositionally biased region" description="Polar residues" evidence="1">
    <location>
        <begin position="70"/>
        <end position="82"/>
    </location>
</feature>
<feature type="region of interest" description="Disordered" evidence="1">
    <location>
        <begin position="55"/>
        <end position="82"/>
    </location>
</feature>
<protein>
    <submittedName>
        <fullName evidence="2">Uncharacterized protein</fullName>
    </submittedName>
</protein>
<dbReference type="EMBL" id="SEOQ01000671">
    <property type="protein sequence ID" value="TFY58611.1"/>
    <property type="molecule type" value="Genomic_DNA"/>
</dbReference>
<comment type="caution">
    <text evidence="2">The sequence shown here is derived from an EMBL/GenBank/DDBJ whole genome shotgun (WGS) entry which is preliminary data.</text>
</comment>
<sequence length="408" mass="45009">MSCSLWNACGPANSITTAVILRSAKTELGIVAAAFKYGGYFISGRTREFSFTATVPTRSSASGPRREAQRQNTRTGKGNHNWTHLRVDSGVQNRNVAVADKVPVGRSARRLLRPSSHHLLRRSQSECGIVVAWHDAQCGRRLREHERTYSETAAGGRNTSRHAVREAPTLHRRGRFSAAFTHLDAAVSEPYTQDRHEPPDALTFLRALHNGTKPSETQSIGPSPRPPADYRLRDTDKCGQYTERGPMDIPECVPGRATHESIMAARVLDIWVGSTAGCEHEADALHTAAAHRRPGSRMRLFSGGADSAVCGEAHDFSKAEYVPNGNSMEFRRHALCTRSPQQSSQHLYNDPTGRRAITTGSNEIACTEKKIARTYHVAGTAHHTLPWRTTHPLARIPADRWHEAPTKS</sequence>
<proteinExistence type="predicted"/>
<evidence type="ECO:0000256" key="1">
    <source>
        <dbReference type="SAM" id="MobiDB-lite"/>
    </source>
</evidence>
<organism evidence="2 3">
    <name type="scientific">Dentipellis fragilis</name>
    <dbReference type="NCBI Taxonomy" id="205917"/>
    <lineage>
        <taxon>Eukaryota</taxon>
        <taxon>Fungi</taxon>
        <taxon>Dikarya</taxon>
        <taxon>Basidiomycota</taxon>
        <taxon>Agaricomycotina</taxon>
        <taxon>Agaricomycetes</taxon>
        <taxon>Russulales</taxon>
        <taxon>Hericiaceae</taxon>
        <taxon>Dentipellis</taxon>
    </lineage>
</organism>
<evidence type="ECO:0000313" key="3">
    <source>
        <dbReference type="Proteomes" id="UP000298327"/>
    </source>
</evidence>
<dbReference type="AlphaFoldDB" id="A0A4Y9YAX6"/>
<dbReference type="Proteomes" id="UP000298327">
    <property type="component" value="Unassembled WGS sequence"/>
</dbReference>